<dbReference type="GO" id="GO:0022857">
    <property type="term" value="F:transmembrane transporter activity"/>
    <property type="evidence" value="ECO:0007669"/>
    <property type="project" value="InterPro"/>
</dbReference>
<keyword evidence="20" id="KW-1133">Transmembrane helix</keyword>
<comment type="catalytic activity">
    <reaction evidence="14">
        <text>L-lysyl-glycine(out) = L-lysyl-glycine(in)</text>
        <dbReference type="Rhea" id="RHEA:79407"/>
        <dbReference type="ChEBI" id="CHEBI:191202"/>
    </reaction>
</comment>
<dbReference type="Pfam" id="PF07690">
    <property type="entry name" value="MFS_1"/>
    <property type="match status" value="1"/>
</dbReference>
<dbReference type="Proteomes" id="UP000053611">
    <property type="component" value="Unassembled WGS sequence"/>
</dbReference>
<feature type="transmembrane region" description="Helical" evidence="20">
    <location>
        <begin position="379"/>
        <end position="405"/>
    </location>
</feature>
<evidence type="ECO:0000256" key="11">
    <source>
        <dbReference type="ARBA" id="ARBA00044903"/>
    </source>
</evidence>
<accession>A0A0J0XW57</accession>
<dbReference type="InterPro" id="IPR011701">
    <property type="entry name" value="MFS"/>
</dbReference>
<comment type="catalytic activity">
    <reaction evidence="7">
        <text>L-alpha-aminoacyl-L-lysine(out) = L-alpha-aminoacyl-L-lysine(in)</text>
        <dbReference type="Rhea" id="RHEA:79383"/>
        <dbReference type="ChEBI" id="CHEBI:229966"/>
    </reaction>
</comment>
<dbReference type="PANTHER" id="PTHR23512">
    <property type="entry name" value="MAJOR FACILITATOR SUPERFAMILY DOMAIN-CONTAINING PROTEIN 1"/>
    <property type="match status" value="1"/>
</dbReference>
<keyword evidence="20" id="KW-0812">Transmembrane</keyword>
<dbReference type="GO" id="GO:0016020">
    <property type="term" value="C:membrane"/>
    <property type="evidence" value="ECO:0007669"/>
    <property type="project" value="UniProtKB-SubCell"/>
</dbReference>
<comment type="catalytic activity">
    <reaction evidence="3">
        <text>L-histidyl-glycine(out) = L-histidyl-glycine(in)</text>
        <dbReference type="Rhea" id="RHEA:79395"/>
        <dbReference type="ChEBI" id="CHEBI:229957"/>
    </reaction>
</comment>
<reference evidence="21 22" key="1">
    <citation type="submission" date="2015-03" db="EMBL/GenBank/DDBJ databases">
        <title>Genomics and transcriptomics of the oil-accumulating basidiomycete yeast T. oleaginosus allow insights into substrate utilization and the diverse evolutionary trajectories of mating systems in fungi.</title>
        <authorList>
            <consortium name="DOE Joint Genome Institute"/>
            <person name="Kourist R."/>
            <person name="Kracht O."/>
            <person name="Bracharz F."/>
            <person name="Lipzen A."/>
            <person name="Nolan M."/>
            <person name="Ohm R."/>
            <person name="Grigoriev I."/>
            <person name="Sun S."/>
            <person name="Heitman J."/>
            <person name="Bruck T."/>
            <person name="Nowrousian M."/>
        </authorList>
    </citation>
    <scope>NUCLEOTIDE SEQUENCE [LARGE SCALE GENOMIC DNA]</scope>
    <source>
        <strain evidence="21 22">IBC0246</strain>
    </source>
</reference>
<feature type="transmembrane region" description="Helical" evidence="20">
    <location>
        <begin position="186"/>
        <end position="205"/>
    </location>
</feature>
<comment type="catalytic activity">
    <reaction evidence="4">
        <text>L-alpha-aminoacyl-L-arginine(out) = L-alpha-aminoacyl-L-arginine(in)</text>
        <dbReference type="Rhea" id="RHEA:79367"/>
        <dbReference type="ChEBI" id="CHEBI:229968"/>
    </reaction>
</comment>
<feature type="transmembrane region" description="Helical" evidence="20">
    <location>
        <begin position="225"/>
        <end position="250"/>
    </location>
</feature>
<dbReference type="SUPFAM" id="SSF103473">
    <property type="entry name" value="MFS general substrate transporter"/>
    <property type="match status" value="1"/>
</dbReference>
<evidence type="ECO:0000256" key="4">
    <source>
        <dbReference type="ARBA" id="ARBA00044881"/>
    </source>
</evidence>
<feature type="transmembrane region" description="Helical" evidence="20">
    <location>
        <begin position="326"/>
        <end position="345"/>
    </location>
</feature>
<dbReference type="AlphaFoldDB" id="A0A0J0XW57"/>
<evidence type="ECO:0000256" key="13">
    <source>
        <dbReference type="ARBA" id="ARBA00044919"/>
    </source>
</evidence>
<protein>
    <recommendedName>
        <fullName evidence="15">Lysosomal dipeptide transporter MFSD1</fullName>
    </recommendedName>
    <alternativeName>
        <fullName evidence="16">Major facilitator superfamily domain-containing protein 1</fullName>
    </alternativeName>
</protein>
<evidence type="ECO:0000256" key="18">
    <source>
        <dbReference type="ARBA" id="ARBA00046376"/>
    </source>
</evidence>
<evidence type="ECO:0000256" key="9">
    <source>
        <dbReference type="ARBA" id="ARBA00044899"/>
    </source>
</evidence>
<gene>
    <name evidence="21" type="ORF">CC85DRAFT_282799</name>
</gene>
<dbReference type="InterPro" id="IPR052187">
    <property type="entry name" value="MFSD1"/>
</dbReference>
<comment type="catalytic activity">
    <reaction evidence="2">
        <text>L-lysyl-L-alanine(out) = L-lysyl-L-alanine(in)</text>
        <dbReference type="Rhea" id="RHEA:79399"/>
        <dbReference type="ChEBI" id="CHEBI:229954"/>
    </reaction>
</comment>
<comment type="catalytic activity">
    <reaction evidence="8">
        <text>L-aspartyl-L-lysine(out) = L-aspartyl-L-lysine(in)</text>
        <dbReference type="Rhea" id="RHEA:79411"/>
        <dbReference type="ChEBI" id="CHEBI:229953"/>
    </reaction>
</comment>
<dbReference type="RefSeq" id="XP_018281807.1">
    <property type="nucleotide sequence ID" value="XM_018422112.1"/>
</dbReference>
<evidence type="ECO:0000256" key="7">
    <source>
        <dbReference type="ARBA" id="ARBA00044893"/>
    </source>
</evidence>
<keyword evidence="20" id="KW-0472">Membrane</keyword>
<evidence type="ECO:0000256" key="8">
    <source>
        <dbReference type="ARBA" id="ARBA00044898"/>
    </source>
</evidence>
<proteinExistence type="predicted"/>
<keyword evidence="22" id="KW-1185">Reference proteome</keyword>
<dbReference type="GeneID" id="28982715"/>
<evidence type="ECO:0000256" key="20">
    <source>
        <dbReference type="SAM" id="Phobius"/>
    </source>
</evidence>
<evidence type="ECO:0000256" key="1">
    <source>
        <dbReference type="ARBA" id="ARBA00004141"/>
    </source>
</evidence>
<evidence type="ECO:0000313" key="22">
    <source>
        <dbReference type="Proteomes" id="UP000053611"/>
    </source>
</evidence>
<dbReference type="EMBL" id="KQ087182">
    <property type="protein sequence ID" value="KLT45316.1"/>
    <property type="molecule type" value="Genomic_DNA"/>
</dbReference>
<feature type="transmembrane region" description="Helical" evidence="20">
    <location>
        <begin position="507"/>
        <end position="530"/>
    </location>
</feature>
<evidence type="ECO:0000256" key="3">
    <source>
        <dbReference type="ARBA" id="ARBA00044878"/>
    </source>
</evidence>
<evidence type="ECO:0000256" key="19">
    <source>
        <dbReference type="SAM" id="MobiDB-lite"/>
    </source>
</evidence>
<evidence type="ECO:0000256" key="16">
    <source>
        <dbReference type="ARBA" id="ARBA00045018"/>
    </source>
</evidence>
<feature type="transmembrane region" description="Helical" evidence="20">
    <location>
        <begin position="104"/>
        <end position="122"/>
    </location>
</feature>
<dbReference type="InterPro" id="IPR036259">
    <property type="entry name" value="MFS_trans_sf"/>
</dbReference>
<feature type="transmembrane region" description="Helical" evidence="20">
    <location>
        <begin position="351"/>
        <end position="372"/>
    </location>
</feature>
<organism evidence="21 22">
    <name type="scientific">Cutaneotrichosporon oleaginosum</name>
    <dbReference type="NCBI Taxonomy" id="879819"/>
    <lineage>
        <taxon>Eukaryota</taxon>
        <taxon>Fungi</taxon>
        <taxon>Dikarya</taxon>
        <taxon>Basidiomycota</taxon>
        <taxon>Agaricomycotina</taxon>
        <taxon>Tremellomycetes</taxon>
        <taxon>Trichosporonales</taxon>
        <taxon>Trichosporonaceae</taxon>
        <taxon>Cutaneotrichosporon</taxon>
    </lineage>
</organism>
<comment type="catalytic activity">
    <reaction evidence="13">
        <text>L-alanyl-L-lysine(out) = L-alanyl-L-lysine(in)</text>
        <dbReference type="Rhea" id="RHEA:79415"/>
        <dbReference type="ChEBI" id="CHEBI:192470"/>
    </reaction>
</comment>
<comment type="catalytic activity">
    <reaction evidence="12">
        <text>L-histidyl-L-alpha-amino acid(out) = L-histidyl-L-alpha-amino acid(in)</text>
        <dbReference type="Rhea" id="RHEA:79379"/>
        <dbReference type="ChEBI" id="CHEBI:229964"/>
    </reaction>
</comment>
<evidence type="ECO:0000313" key="21">
    <source>
        <dbReference type="EMBL" id="KLT45316.1"/>
    </source>
</evidence>
<comment type="function">
    <text evidence="17">Lysosomal dipeptide uniporter that selectively exports lysine, arginine or histidine-containing dipeptides with a net positive charge from the lysosome lumen into the cytosol. Could play a role in a specific type of protein O-glycosylation indirectly regulating macrophages migration and tissue invasion. Also essential for liver homeostasis.</text>
</comment>
<comment type="catalytic activity">
    <reaction evidence="5">
        <text>L-alpha-aminoacyl-L-histidine(out) = L-alpha-aminoacyl-L-histidine(in)</text>
        <dbReference type="Rhea" id="RHEA:79375"/>
        <dbReference type="ChEBI" id="CHEBI:229967"/>
    </reaction>
</comment>
<evidence type="ECO:0000256" key="17">
    <source>
        <dbReference type="ARBA" id="ARBA00045709"/>
    </source>
</evidence>
<evidence type="ECO:0000256" key="14">
    <source>
        <dbReference type="ARBA" id="ARBA00044924"/>
    </source>
</evidence>
<name>A0A0J0XW57_9TREE</name>
<dbReference type="OrthoDB" id="424834at2759"/>
<dbReference type="Gene3D" id="1.20.1250.20">
    <property type="entry name" value="MFS general substrate transporter like domains"/>
    <property type="match status" value="2"/>
</dbReference>
<comment type="catalytic activity">
    <reaction evidence="6">
        <text>L-lysyl-L-alpha-amino acid(out) = L-lysyl-L-alpha-amino acid(in)</text>
        <dbReference type="Rhea" id="RHEA:79387"/>
        <dbReference type="ChEBI" id="CHEBI:229965"/>
    </reaction>
</comment>
<evidence type="ECO:0000256" key="15">
    <source>
        <dbReference type="ARBA" id="ARBA00044985"/>
    </source>
</evidence>
<feature type="transmembrane region" description="Helical" evidence="20">
    <location>
        <begin position="66"/>
        <end position="84"/>
    </location>
</feature>
<evidence type="ECO:0000256" key="10">
    <source>
        <dbReference type="ARBA" id="ARBA00044900"/>
    </source>
</evidence>
<evidence type="ECO:0000256" key="6">
    <source>
        <dbReference type="ARBA" id="ARBA00044891"/>
    </source>
</evidence>
<comment type="catalytic activity">
    <reaction evidence="9">
        <text>L-arginyl-L-alpha-amino acid(out) = L-arginyl-L-alpha-amino acid(in)</text>
        <dbReference type="Rhea" id="RHEA:79371"/>
        <dbReference type="ChEBI" id="CHEBI:84315"/>
    </reaction>
</comment>
<evidence type="ECO:0000256" key="12">
    <source>
        <dbReference type="ARBA" id="ARBA00044912"/>
    </source>
</evidence>
<comment type="subcellular location">
    <subcellularLocation>
        <location evidence="1">Membrane</location>
        <topology evidence="1">Multi-pass membrane protein</topology>
    </subcellularLocation>
</comment>
<evidence type="ECO:0000256" key="5">
    <source>
        <dbReference type="ARBA" id="ARBA00044884"/>
    </source>
</evidence>
<comment type="subunit">
    <text evidence="18">Homodimer. Interacts with lysosomal protein GLMP (via lumenal domain); the interaction starts while both proteins are still in the endoplasmic reticulum and is required for stabilization of MFSD1 in lysosomes but has no direct effect on its targeting to lysosomes or transporter activity.</text>
</comment>
<comment type="catalytic activity">
    <reaction evidence="11">
        <text>L-arginyl-glycine(out) = L-arginyl-glycine(in)</text>
        <dbReference type="Rhea" id="RHEA:79391"/>
        <dbReference type="ChEBI" id="CHEBI:229955"/>
    </reaction>
</comment>
<dbReference type="PANTHER" id="PTHR23512:SF12">
    <property type="entry name" value="TRANSPORTER, PUTATIVE (AFU_ORTHOLOGUE AFUA_4G00260)-RELATED"/>
    <property type="match status" value="1"/>
</dbReference>
<sequence>MATSQPQVPLSEKNEGRYGRPASPRTPETPDSEAEKKQMTFDTLGDEALVDEDAPPAIIIPLKYRITAIVLIILFGTGNTYAGFVLGPLKTRLVRELKITNAQYSVVSSASSLINTLLPIIGGSIIDRYGGSRIALGSSVLCVAGAVLSACSSIDNRYTLLVGGEIILGFGSAIQDICQYKLYPHWFAGSHMGLIFGVNVAWSRIIQLVARLSAVPMADIGPGRYWGWALWIPTITTFVSGFCVYAYYFFENRILPAEYRPAKPEVRNDQTLLNDWKETIKSIVLLPKFYWIMNVTQMLQGGATRVWLRNVADIQVKSRGTSEQAAGYNAALQTVIPIVLTPATGLFFDKIGWRMVFVTTTSLIWLLVWGLAGFTKINFLAPVLISSFAYVTNLIPFMATVPILLPSNELMGTAFGVWQSFQNAGTLIMDVASGAIQDGTPGQQYDRVFIVIMVFKAYDAFLGPFYDWLDGRWLGHQLRMPERKRRDKLVQLEIRGQTYEGHQRSKFWIWTGCSILSAMVVTGWALYIIYSMPR</sequence>
<comment type="catalytic activity">
    <reaction evidence="10">
        <text>L-lysyl-L-lysine(out) = L-lysyl-L-lysine(in)</text>
        <dbReference type="Rhea" id="RHEA:79403"/>
        <dbReference type="ChEBI" id="CHEBI:229956"/>
    </reaction>
</comment>
<evidence type="ECO:0000256" key="2">
    <source>
        <dbReference type="ARBA" id="ARBA00044876"/>
    </source>
</evidence>
<feature type="region of interest" description="Disordered" evidence="19">
    <location>
        <begin position="1"/>
        <end position="36"/>
    </location>
</feature>